<dbReference type="EMBL" id="LR822027">
    <property type="protein sequence ID" value="CAD0152261.1"/>
    <property type="molecule type" value="Genomic_DNA"/>
</dbReference>
<proteinExistence type="predicted"/>
<protein>
    <submittedName>
        <fullName evidence="1">Uncharacterized protein</fullName>
    </submittedName>
</protein>
<gene>
    <name evidence="1" type="ORF">STHERMO_0980</name>
</gene>
<dbReference type="Proteomes" id="UP000509791">
    <property type="component" value="Chromosome"/>
</dbReference>
<reference evidence="1 2" key="1">
    <citation type="submission" date="2020-06" db="EMBL/GenBank/DDBJ databases">
        <authorList>
            <person name="Chuat V."/>
        </authorList>
    </citation>
    <scope>NUCLEOTIDE SEQUENCE [LARGE SCALE GENOMIC DNA]</scope>
    <source>
        <strain evidence="1">STH_CIRM_998</strain>
    </source>
</reference>
<sequence length="39" mass="4706">MQEKIICENNWQYFYLIPLKNSFPSKSLVKFNGNKKILK</sequence>
<name>A0A8D6U9Q0_STRTR</name>
<organism evidence="1 2">
    <name type="scientific">Streptococcus thermophilus</name>
    <dbReference type="NCBI Taxonomy" id="1308"/>
    <lineage>
        <taxon>Bacteria</taxon>
        <taxon>Bacillati</taxon>
        <taxon>Bacillota</taxon>
        <taxon>Bacilli</taxon>
        <taxon>Lactobacillales</taxon>
        <taxon>Streptococcaceae</taxon>
        <taxon>Streptococcus</taxon>
    </lineage>
</organism>
<accession>A0A8D6U9Q0</accession>
<evidence type="ECO:0000313" key="1">
    <source>
        <dbReference type="EMBL" id="CAD0152261.1"/>
    </source>
</evidence>
<dbReference type="AlphaFoldDB" id="A0A8D6U9Q0"/>
<evidence type="ECO:0000313" key="2">
    <source>
        <dbReference type="Proteomes" id="UP000509791"/>
    </source>
</evidence>